<proteinExistence type="predicted"/>
<name>A0A919RKK9_9ACTN</name>
<protein>
    <recommendedName>
        <fullName evidence="3">RNA polymerase sigma factor 70 region 4 type 2 domain-containing protein</fullName>
    </recommendedName>
</protein>
<gene>
    <name evidence="1" type="ORF">Ssi02_57910</name>
</gene>
<keyword evidence="2" id="KW-1185">Reference proteome</keyword>
<evidence type="ECO:0008006" key="3">
    <source>
        <dbReference type="Google" id="ProtNLM"/>
    </source>
</evidence>
<evidence type="ECO:0000313" key="1">
    <source>
        <dbReference type="EMBL" id="GII95560.1"/>
    </source>
</evidence>
<dbReference type="RefSeq" id="WP_204030609.1">
    <property type="nucleotide sequence ID" value="NZ_BOOW01000036.1"/>
</dbReference>
<dbReference type="AlphaFoldDB" id="A0A919RKK9"/>
<evidence type="ECO:0000313" key="2">
    <source>
        <dbReference type="Proteomes" id="UP000606172"/>
    </source>
</evidence>
<organism evidence="1 2">
    <name type="scientific">Sinosporangium siamense</name>
    <dbReference type="NCBI Taxonomy" id="1367973"/>
    <lineage>
        <taxon>Bacteria</taxon>
        <taxon>Bacillati</taxon>
        <taxon>Actinomycetota</taxon>
        <taxon>Actinomycetes</taxon>
        <taxon>Streptosporangiales</taxon>
        <taxon>Streptosporangiaceae</taxon>
        <taxon>Sinosporangium</taxon>
    </lineage>
</organism>
<reference evidence="1" key="1">
    <citation type="submission" date="2021-01" db="EMBL/GenBank/DDBJ databases">
        <title>Whole genome shotgun sequence of Sinosporangium siamense NBRC 109515.</title>
        <authorList>
            <person name="Komaki H."/>
            <person name="Tamura T."/>
        </authorList>
    </citation>
    <scope>NUCLEOTIDE SEQUENCE</scope>
    <source>
        <strain evidence="1">NBRC 109515</strain>
    </source>
</reference>
<dbReference type="EMBL" id="BOOW01000036">
    <property type="protein sequence ID" value="GII95560.1"/>
    <property type="molecule type" value="Genomic_DNA"/>
</dbReference>
<dbReference type="SUPFAM" id="SSF88659">
    <property type="entry name" value="Sigma3 and sigma4 domains of RNA polymerase sigma factors"/>
    <property type="match status" value="1"/>
</dbReference>
<dbReference type="InterPro" id="IPR013324">
    <property type="entry name" value="RNA_pol_sigma_r3/r4-like"/>
</dbReference>
<comment type="caution">
    <text evidence="1">The sequence shown here is derived from an EMBL/GenBank/DDBJ whole genome shotgun (WGS) entry which is preliminary data.</text>
</comment>
<accession>A0A919RKK9</accession>
<dbReference type="InterPro" id="IPR036388">
    <property type="entry name" value="WH-like_DNA-bd_sf"/>
</dbReference>
<dbReference type="Proteomes" id="UP000606172">
    <property type="component" value="Unassembled WGS sequence"/>
</dbReference>
<sequence length="234" mass="26627">MSQPPDNHEELIKQLAEENFRGPLWESTERKLAAYGLQIFQSWIAKGEIFTRLGAKRMPVGSGSQKFPELDQEAARIIPVQVVGAALVTFKARLAEGWWSPDGGAGLKTAFIHECLVQFPNAYRQWAKERRYDDQLIGDEKINQYVTDTGRNEDFGDPADVVISRERTRELLERLPSDLLRAAFFLHSLGYTMPEIAEFLGVKQKKIENAVYRYRGRQKLRPADENGSGEEGKQ</sequence>
<dbReference type="Gene3D" id="1.10.10.10">
    <property type="entry name" value="Winged helix-like DNA-binding domain superfamily/Winged helix DNA-binding domain"/>
    <property type="match status" value="1"/>
</dbReference>